<dbReference type="Proteomes" id="UP000554235">
    <property type="component" value="Unassembled WGS sequence"/>
</dbReference>
<reference evidence="2 3" key="1">
    <citation type="submission" date="2020-01" db="EMBL/GenBank/DDBJ databases">
        <title>Identification and distribution of gene clusters putatively required for synthesis of sphingolipid metabolism inhibitors in phylogenetically diverse species of the filamentous fungus Fusarium.</title>
        <authorList>
            <person name="Kim H.-S."/>
            <person name="Busman M."/>
            <person name="Brown D.W."/>
            <person name="Divon H."/>
            <person name="Uhlig S."/>
            <person name="Proctor R.H."/>
        </authorList>
    </citation>
    <scope>NUCLEOTIDE SEQUENCE [LARGE SCALE GENOMIC DNA]</scope>
    <source>
        <strain evidence="2 3">NRRL 20459</strain>
    </source>
</reference>
<comment type="caution">
    <text evidence="2">The sequence shown here is derived from an EMBL/GenBank/DDBJ whole genome shotgun (WGS) entry which is preliminary data.</text>
</comment>
<accession>A0A8H4LN06</accession>
<dbReference type="EMBL" id="JAADYS010000077">
    <property type="protein sequence ID" value="KAF4472386.1"/>
    <property type="molecule type" value="Genomic_DNA"/>
</dbReference>
<evidence type="ECO:0000313" key="2">
    <source>
        <dbReference type="EMBL" id="KAF4472386.1"/>
    </source>
</evidence>
<gene>
    <name evidence="2" type="ORF">FALBO_703</name>
</gene>
<sequence length="450" mass="51515">MCITFVVHFTRCETRRPAIINPHTGACVYHPLEPPAECEHACTVTYPQCKYHGHCCYPGKFYICNALQEGENCHGWQPYHVVLDPSHMHSSGLLDDLHEITDWSEFEKSDDAYSYEEDIRRDFFDIGADIWDLAHQGDDLTTYLLEHDTASPGHELGLFEEHGALYAEWKTKLEEMTDMTEAWQSLAHVGCMESCPADQPAWPRAFKQCSDTYFGFPMFYGTAFRWLDNIQNQDELFESHPYYSQKIQAPWRSAHTARLWRTPSPPRPANTDPALRAEINFFGETMHCLKNSPPQSAVWNDYPEELALTPTLSARRKSSVKFGPVSWSNSATKIDSPPVSPHGLSLNTLKLQTPPVVTHLIPSVENPFNIELAENPFGDRFESEWAMPEENTPMDDVLHVPAPVNMPSPSPAYATTSLKRRRDDTETVEQQRHESCDGWVEVENKRRRTW</sequence>
<organism evidence="2 3">
    <name type="scientific">Fusarium albosuccineum</name>
    <dbReference type="NCBI Taxonomy" id="1237068"/>
    <lineage>
        <taxon>Eukaryota</taxon>
        <taxon>Fungi</taxon>
        <taxon>Dikarya</taxon>
        <taxon>Ascomycota</taxon>
        <taxon>Pezizomycotina</taxon>
        <taxon>Sordariomycetes</taxon>
        <taxon>Hypocreomycetidae</taxon>
        <taxon>Hypocreales</taxon>
        <taxon>Nectriaceae</taxon>
        <taxon>Fusarium</taxon>
        <taxon>Fusarium decemcellulare species complex</taxon>
    </lineage>
</organism>
<dbReference type="AlphaFoldDB" id="A0A8H4LN06"/>
<dbReference type="OrthoDB" id="5076406at2759"/>
<name>A0A8H4LN06_9HYPO</name>
<feature type="compositionally biased region" description="Basic and acidic residues" evidence="1">
    <location>
        <begin position="421"/>
        <end position="435"/>
    </location>
</feature>
<keyword evidence="3" id="KW-1185">Reference proteome</keyword>
<feature type="region of interest" description="Disordered" evidence="1">
    <location>
        <begin position="403"/>
        <end position="435"/>
    </location>
</feature>
<evidence type="ECO:0000313" key="3">
    <source>
        <dbReference type="Proteomes" id="UP000554235"/>
    </source>
</evidence>
<proteinExistence type="predicted"/>
<evidence type="ECO:0000256" key="1">
    <source>
        <dbReference type="SAM" id="MobiDB-lite"/>
    </source>
</evidence>
<protein>
    <submittedName>
        <fullName evidence="2">Uncharacterized protein</fullName>
    </submittedName>
</protein>